<dbReference type="PANTHER" id="PTHR30399:SF1">
    <property type="entry name" value="UTP PYROPHOSPHATASE"/>
    <property type="match status" value="1"/>
</dbReference>
<dbReference type="RefSeq" id="WP_135743651.1">
    <property type="nucleotide sequence ID" value="NZ_JAIZBL010000005.1"/>
</dbReference>
<reference evidence="2" key="1">
    <citation type="journal article" date="2019" name="PLoS Negl. Trop. Dis.">
        <title>Revisiting the worldwide diversity of Leptospira species in the environment.</title>
        <authorList>
            <person name="Vincent A.T."/>
            <person name="Schiettekatte O."/>
            <person name="Bourhy P."/>
            <person name="Veyrier F.J."/>
            <person name="Picardeau M."/>
        </authorList>
    </citation>
    <scope>NUCLEOTIDE SEQUENCE [LARGE SCALE GENOMIC DNA]</scope>
    <source>
        <strain evidence="2">201601109</strain>
    </source>
</reference>
<dbReference type="Proteomes" id="UP000297649">
    <property type="component" value="Unassembled WGS sequence"/>
</dbReference>
<dbReference type="AlphaFoldDB" id="A0A6H3NQ89"/>
<dbReference type="Pfam" id="PF01863">
    <property type="entry name" value="YgjP-like"/>
    <property type="match status" value="1"/>
</dbReference>
<comment type="caution">
    <text evidence="2">The sequence shown here is derived from an EMBL/GenBank/DDBJ whole genome shotgun (WGS) entry which is preliminary data.</text>
</comment>
<dbReference type="CDD" id="cd07344">
    <property type="entry name" value="M48_yhfN_like"/>
    <property type="match status" value="1"/>
</dbReference>
<name>A0A6H3NQ89_9LEPT</name>
<evidence type="ECO:0000259" key="1">
    <source>
        <dbReference type="Pfam" id="PF01863"/>
    </source>
</evidence>
<proteinExistence type="predicted"/>
<dbReference type="InterPro" id="IPR002725">
    <property type="entry name" value="YgjP-like_metallopeptidase"/>
</dbReference>
<protein>
    <submittedName>
        <fullName evidence="2">M48 family peptidase</fullName>
    </submittedName>
</protein>
<gene>
    <name evidence="2" type="ORF">EHR08_17790</name>
</gene>
<sequence>MIDLTIERKITKGRNISLVIYQNGRVVLKHPARIQKKQLEDFLSEKRDWIESKLEQLPKDIPQKLKFEEGEKTIIFGSSTKISIIPGKKYVYFDGIINIPNAKTAESRIRKGKQALKDLLLQKVLPLVEKISLTLNTKVTKISIKPMRSLWGSCNSKNQISINLSLVHCPDYIIEYIILHEIAHTIEHNHSSKFWKIVESQNPNYKIAEKWLKDLGKKYIYYLN</sequence>
<dbReference type="PANTHER" id="PTHR30399">
    <property type="entry name" value="UNCHARACTERIZED PROTEIN YGJP"/>
    <property type="match status" value="1"/>
</dbReference>
<accession>A0A6H3NQ89</accession>
<keyword evidence="3" id="KW-1185">Reference proteome</keyword>
<dbReference type="EMBL" id="RQHU01000024">
    <property type="protein sequence ID" value="TGN11365.1"/>
    <property type="molecule type" value="Genomic_DNA"/>
</dbReference>
<organism evidence="2 3">
    <name type="scientific">Leptospira bandrabouensis</name>
    <dbReference type="NCBI Taxonomy" id="2484903"/>
    <lineage>
        <taxon>Bacteria</taxon>
        <taxon>Pseudomonadati</taxon>
        <taxon>Spirochaetota</taxon>
        <taxon>Spirochaetia</taxon>
        <taxon>Leptospirales</taxon>
        <taxon>Leptospiraceae</taxon>
        <taxon>Leptospira</taxon>
    </lineage>
</organism>
<dbReference type="Gene3D" id="3.30.2010.10">
    <property type="entry name" value="Metalloproteases ('zincins'), catalytic domain"/>
    <property type="match status" value="1"/>
</dbReference>
<dbReference type="OrthoDB" id="9811177at2"/>
<evidence type="ECO:0000313" key="3">
    <source>
        <dbReference type="Proteomes" id="UP000297649"/>
    </source>
</evidence>
<dbReference type="InterPro" id="IPR053136">
    <property type="entry name" value="UTP_pyrophosphatase-like"/>
</dbReference>
<feature type="domain" description="YgjP-like metallopeptidase" evidence="1">
    <location>
        <begin position="14"/>
        <end position="214"/>
    </location>
</feature>
<evidence type="ECO:0000313" key="2">
    <source>
        <dbReference type="EMBL" id="TGN11365.1"/>
    </source>
</evidence>